<keyword evidence="2" id="KW-1185">Reference proteome</keyword>
<gene>
    <name evidence="1" type="ORF">EB796_011525</name>
</gene>
<proteinExistence type="predicted"/>
<dbReference type="Proteomes" id="UP000593567">
    <property type="component" value="Unassembled WGS sequence"/>
</dbReference>
<organism evidence="1 2">
    <name type="scientific">Bugula neritina</name>
    <name type="common">Brown bryozoan</name>
    <name type="synonym">Sertularia neritina</name>
    <dbReference type="NCBI Taxonomy" id="10212"/>
    <lineage>
        <taxon>Eukaryota</taxon>
        <taxon>Metazoa</taxon>
        <taxon>Spiralia</taxon>
        <taxon>Lophotrochozoa</taxon>
        <taxon>Bryozoa</taxon>
        <taxon>Gymnolaemata</taxon>
        <taxon>Cheilostomatida</taxon>
        <taxon>Flustrina</taxon>
        <taxon>Buguloidea</taxon>
        <taxon>Bugulidae</taxon>
        <taxon>Bugula</taxon>
    </lineage>
</organism>
<evidence type="ECO:0000313" key="2">
    <source>
        <dbReference type="Proteomes" id="UP000593567"/>
    </source>
</evidence>
<dbReference type="EMBL" id="VXIV02001744">
    <property type="protein sequence ID" value="KAF6030172.1"/>
    <property type="molecule type" value="Genomic_DNA"/>
</dbReference>
<reference evidence="1" key="1">
    <citation type="submission" date="2020-06" db="EMBL/GenBank/DDBJ databases">
        <title>Draft genome of Bugula neritina, a colonial animal packing powerful symbionts and potential medicines.</title>
        <authorList>
            <person name="Rayko M."/>
        </authorList>
    </citation>
    <scope>NUCLEOTIDE SEQUENCE [LARGE SCALE GENOMIC DNA]</scope>
    <source>
        <strain evidence="1">Kwan_BN1</strain>
    </source>
</reference>
<protein>
    <submittedName>
        <fullName evidence="1">Uncharacterized protein</fullName>
    </submittedName>
</protein>
<accession>A0A7J7JUX6</accession>
<dbReference type="AlphaFoldDB" id="A0A7J7JUX6"/>
<name>A0A7J7JUX6_BUGNE</name>
<comment type="caution">
    <text evidence="1">The sequence shown here is derived from an EMBL/GenBank/DDBJ whole genome shotgun (WGS) entry which is preliminary data.</text>
</comment>
<sequence>MKSTNKADSAVNLIHVAYGAATWKLDDKGYHQSHTTHQELDFRWKSQHQLLCSDPHQSQKLEEKFDKEFLSIEKFELTYNIDEVALYDDIWTTLSASYRDGLIVVYNGEEKYLGDDIVYVKIFEFKANTDFRIADSIKAQAINEPRFYIADKMVKIESTVF</sequence>
<evidence type="ECO:0000313" key="1">
    <source>
        <dbReference type="EMBL" id="KAF6030172.1"/>
    </source>
</evidence>